<evidence type="ECO:0000256" key="5">
    <source>
        <dbReference type="ARBA" id="ARBA00038359"/>
    </source>
</evidence>
<dbReference type="PANTHER" id="PTHR33048">
    <property type="entry name" value="PTH11-LIKE INTEGRAL MEMBRANE PROTEIN (AFU_ORTHOLOGUE AFUA_5G11245)"/>
    <property type="match status" value="1"/>
</dbReference>
<dbReference type="VEuPathDB" id="FungiDB:AFLA_014034"/>
<evidence type="ECO:0000256" key="1">
    <source>
        <dbReference type="ARBA" id="ARBA00004141"/>
    </source>
</evidence>
<dbReference type="EMBL" id="ML734554">
    <property type="protein sequence ID" value="KAB8252649.1"/>
    <property type="molecule type" value="Genomic_DNA"/>
</dbReference>
<name>A0A5N6HG22_ASPFL</name>
<feature type="domain" description="Rhodopsin" evidence="8">
    <location>
        <begin position="46"/>
        <end position="235"/>
    </location>
</feature>
<keyword evidence="4 7" id="KW-0472">Membrane</keyword>
<feature type="domain" description="Rhodopsin" evidence="8">
    <location>
        <begin position="236"/>
        <end position="270"/>
    </location>
</feature>
<dbReference type="VEuPathDB" id="FungiDB:F9C07_12604"/>
<feature type="region of interest" description="Disordered" evidence="6">
    <location>
        <begin position="1"/>
        <end position="20"/>
    </location>
</feature>
<feature type="transmembrane region" description="Helical" evidence="7">
    <location>
        <begin position="62"/>
        <end position="81"/>
    </location>
</feature>
<comment type="subcellular location">
    <subcellularLocation>
        <location evidence="1">Membrane</location>
        <topology evidence="1">Multi-pass membrane protein</topology>
    </subcellularLocation>
</comment>
<reference evidence="9" key="1">
    <citation type="submission" date="2019-04" db="EMBL/GenBank/DDBJ databases">
        <title>Friends and foes A comparative genomics study of 23 Aspergillus species from section Flavi.</title>
        <authorList>
            <consortium name="DOE Joint Genome Institute"/>
            <person name="Kjaerbolling I."/>
            <person name="Vesth T."/>
            <person name="Frisvad J.C."/>
            <person name="Nybo J.L."/>
            <person name="Theobald S."/>
            <person name="Kildgaard S."/>
            <person name="Isbrandt T."/>
            <person name="Kuo A."/>
            <person name="Sato A."/>
            <person name="Lyhne E.K."/>
            <person name="Kogle M.E."/>
            <person name="Wiebenga A."/>
            <person name="Kun R.S."/>
            <person name="Lubbers R.J."/>
            <person name="Makela M.R."/>
            <person name="Barry K."/>
            <person name="Chovatia M."/>
            <person name="Clum A."/>
            <person name="Daum C."/>
            <person name="Haridas S."/>
            <person name="He G."/>
            <person name="LaButti K."/>
            <person name="Lipzen A."/>
            <person name="Mondo S."/>
            <person name="Riley R."/>
            <person name="Salamov A."/>
            <person name="Simmons B.A."/>
            <person name="Magnuson J.K."/>
            <person name="Henrissat B."/>
            <person name="Mortensen U.H."/>
            <person name="Larsen T.O."/>
            <person name="Devries R.P."/>
            <person name="Grigoriev I.V."/>
            <person name="Machida M."/>
            <person name="Baker S.E."/>
            <person name="Andersen M.R."/>
        </authorList>
    </citation>
    <scope>NUCLEOTIDE SEQUENCE [LARGE SCALE GENOMIC DNA]</scope>
    <source>
        <strain evidence="9">CBS 121.62</strain>
    </source>
</reference>
<evidence type="ECO:0000256" key="6">
    <source>
        <dbReference type="SAM" id="MobiDB-lite"/>
    </source>
</evidence>
<evidence type="ECO:0000256" key="3">
    <source>
        <dbReference type="ARBA" id="ARBA00022989"/>
    </source>
</evidence>
<feature type="transmembrane region" description="Helical" evidence="7">
    <location>
        <begin position="146"/>
        <end position="167"/>
    </location>
</feature>
<dbReference type="Pfam" id="PF20684">
    <property type="entry name" value="Fung_rhodopsin"/>
    <property type="match status" value="2"/>
</dbReference>
<gene>
    <name evidence="9" type="ORF">BDV35DRAFT_404338</name>
</gene>
<protein>
    <recommendedName>
        <fullName evidence="8">Rhodopsin domain-containing protein</fullName>
    </recommendedName>
</protein>
<accession>A0A5N6HG22</accession>
<dbReference type="GO" id="GO:0016020">
    <property type="term" value="C:membrane"/>
    <property type="evidence" value="ECO:0007669"/>
    <property type="project" value="UniProtKB-SubCell"/>
</dbReference>
<feature type="transmembrane region" description="Helical" evidence="7">
    <location>
        <begin position="117"/>
        <end position="134"/>
    </location>
</feature>
<proteinExistence type="inferred from homology"/>
<sequence length="363" mass="41320">MDLSKIPVAPPPPGVTPNFDNPEGSKFKIYSVSLAMCSSATLVLLLRLYTRFYLLRTYGLDDLFCVMGQICAWIFAILSVISKYTQLCQYSLDTHLTDEDIKNGYGVHKYDLAEEDVYALGVWFVKTAILLFYLRLNPEKRFRQMTFAIMGFVAFYSLLSILIFTLGCNPVQAMWDVTIKDAKCVDQFAFVYANAAFNVFSDLVTLILPIKICWSLQTSVRQRMLLMVVFGTGSFDFTHFKVTLANWCMIEINVGIICACLPTMRPLLARCFPRIFSSIDRSNNKNYKGSDGSYSLKQRKKIHNWDHLTTLQGTQLTTQDPENLKHSESVQELVKPDGHNDAQGIMTSTEYSVTYNRDHSHLT</sequence>
<comment type="similarity">
    <text evidence="5">Belongs to the SAT4 family.</text>
</comment>
<evidence type="ECO:0000256" key="2">
    <source>
        <dbReference type="ARBA" id="ARBA00022692"/>
    </source>
</evidence>
<evidence type="ECO:0000256" key="4">
    <source>
        <dbReference type="ARBA" id="ARBA00023136"/>
    </source>
</evidence>
<keyword evidence="2 7" id="KW-0812">Transmembrane</keyword>
<dbReference type="Proteomes" id="UP000325434">
    <property type="component" value="Unassembled WGS sequence"/>
</dbReference>
<keyword evidence="3 7" id="KW-1133">Transmembrane helix</keyword>
<dbReference type="InterPro" id="IPR052337">
    <property type="entry name" value="SAT4-like"/>
</dbReference>
<feature type="transmembrane region" description="Helical" evidence="7">
    <location>
        <begin position="187"/>
        <end position="208"/>
    </location>
</feature>
<feature type="transmembrane region" description="Helical" evidence="7">
    <location>
        <begin position="29"/>
        <end position="50"/>
    </location>
</feature>
<dbReference type="InterPro" id="IPR049326">
    <property type="entry name" value="Rhodopsin_dom_fungi"/>
</dbReference>
<evidence type="ECO:0000256" key="7">
    <source>
        <dbReference type="SAM" id="Phobius"/>
    </source>
</evidence>
<dbReference type="AlphaFoldDB" id="A0A5N6HG22"/>
<evidence type="ECO:0000259" key="8">
    <source>
        <dbReference type="Pfam" id="PF20684"/>
    </source>
</evidence>
<organism evidence="9">
    <name type="scientific">Aspergillus flavus</name>
    <dbReference type="NCBI Taxonomy" id="5059"/>
    <lineage>
        <taxon>Eukaryota</taxon>
        <taxon>Fungi</taxon>
        <taxon>Dikarya</taxon>
        <taxon>Ascomycota</taxon>
        <taxon>Pezizomycotina</taxon>
        <taxon>Eurotiomycetes</taxon>
        <taxon>Eurotiomycetidae</taxon>
        <taxon>Eurotiales</taxon>
        <taxon>Aspergillaceae</taxon>
        <taxon>Aspergillus</taxon>
        <taxon>Aspergillus subgen. Circumdati</taxon>
    </lineage>
</organism>
<dbReference type="PANTHER" id="PTHR33048:SF47">
    <property type="entry name" value="INTEGRAL MEMBRANE PROTEIN-RELATED"/>
    <property type="match status" value="1"/>
</dbReference>
<evidence type="ECO:0000313" key="9">
    <source>
        <dbReference type="EMBL" id="KAB8252649.1"/>
    </source>
</evidence>